<dbReference type="PANTHER" id="PTHR42784">
    <property type="entry name" value="PYRANOSE 2-OXIDASE"/>
    <property type="match status" value="1"/>
</dbReference>
<evidence type="ECO:0000256" key="1">
    <source>
        <dbReference type="ARBA" id="ARBA00001974"/>
    </source>
</evidence>
<comment type="cofactor">
    <cofactor evidence="1">
        <name>FAD</name>
        <dbReference type="ChEBI" id="CHEBI:57692"/>
    </cofactor>
</comment>
<dbReference type="PANTHER" id="PTHR42784:SF1">
    <property type="entry name" value="PYRANOSE 2-OXIDASE"/>
    <property type="match status" value="1"/>
</dbReference>
<dbReference type="InterPro" id="IPR051473">
    <property type="entry name" value="P2Ox-like"/>
</dbReference>
<proteinExistence type="inferred from homology"/>
<keyword evidence="5" id="KW-0560">Oxidoreductase</keyword>
<name>A0A4U0NIV0_9ACTN</name>
<evidence type="ECO:0000256" key="3">
    <source>
        <dbReference type="ARBA" id="ARBA00022630"/>
    </source>
</evidence>
<organism evidence="8 9">
    <name type="scientific">Streptomyces piniterrae</name>
    <dbReference type="NCBI Taxonomy" id="2571125"/>
    <lineage>
        <taxon>Bacteria</taxon>
        <taxon>Bacillati</taxon>
        <taxon>Actinomycetota</taxon>
        <taxon>Actinomycetes</taxon>
        <taxon>Kitasatosporales</taxon>
        <taxon>Streptomycetaceae</taxon>
        <taxon>Streptomyces</taxon>
    </lineage>
</organism>
<dbReference type="EMBL" id="SUMB01000004">
    <property type="protein sequence ID" value="TJZ54201.1"/>
    <property type="molecule type" value="Genomic_DNA"/>
</dbReference>
<keyword evidence="4" id="KW-0274">FAD</keyword>
<dbReference type="Proteomes" id="UP000308697">
    <property type="component" value="Unassembled WGS sequence"/>
</dbReference>
<feature type="domain" description="Glucose-methanol-choline oxidoreductase C-terminal" evidence="7">
    <location>
        <begin position="493"/>
        <end position="633"/>
    </location>
</feature>
<dbReference type="GO" id="GO:0050660">
    <property type="term" value="F:flavin adenine dinucleotide binding"/>
    <property type="evidence" value="ECO:0007669"/>
    <property type="project" value="InterPro"/>
</dbReference>
<keyword evidence="9" id="KW-1185">Reference proteome</keyword>
<dbReference type="AlphaFoldDB" id="A0A4U0NIV0"/>
<dbReference type="Pfam" id="PF05199">
    <property type="entry name" value="GMC_oxred_C"/>
    <property type="match status" value="1"/>
</dbReference>
<evidence type="ECO:0000259" key="7">
    <source>
        <dbReference type="Pfam" id="PF05199"/>
    </source>
</evidence>
<evidence type="ECO:0000256" key="4">
    <source>
        <dbReference type="ARBA" id="ARBA00022827"/>
    </source>
</evidence>
<gene>
    <name evidence="8" type="ORF">FCH28_13535</name>
</gene>
<dbReference type="InterPro" id="IPR007867">
    <property type="entry name" value="GMC_OxRtase_C"/>
</dbReference>
<dbReference type="Gene3D" id="3.50.50.60">
    <property type="entry name" value="FAD/NAD(P)-binding domain"/>
    <property type="match status" value="2"/>
</dbReference>
<evidence type="ECO:0000313" key="9">
    <source>
        <dbReference type="Proteomes" id="UP000308697"/>
    </source>
</evidence>
<dbReference type="InterPro" id="IPR000172">
    <property type="entry name" value="GMC_OxRdtase_N"/>
</dbReference>
<protein>
    <submittedName>
        <fullName evidence="8">GMC family oxidoreductase</fullName>
    </submittedName>
</protein>
<comment type="caution">
    <text evidence="8">The sequence shown here is derived from an EMBL/GenBank/DDBJ whole genome shotgun (WGS) entry which is preliminary data.</text>
</comment>
<dbReference type="Pfam" id="PF00732">
    <property type="entry name" value="GMC_oxred_N"/>
    <property type="match status" value="1"/>
</dbReference>
<dbReference type="InterPro" id="IPR036188">
    <property type="entry name" value="FAD/NAD-bd_sf"/>
</dbReference>
<reference evidence="8 9" key="1">
    <citation type="submission" date="2019-04" db="EMBL/GenBank/DDBJ databases">
        <title>Streptomyces piniterrae sp. nov., a heliquinomycin-producing actinomycete isolated from rhizosphere soil of Pinus yunnanensis.</title>
        <authorList>
            <person name="Zhuang X."/>
            <person name="Zhao J."/>
        </authorList>
    </citation>
    <scope>NUCLEOTIDE SEQUENCE [LARGE SCALE GENOMIC DNA]</scope>
    <source>
        <strain evidence="9">jys28</strain>
    </source>
</reference>
<evidence type="ECO:0000259" key="6">
    <source>
        <dbReference type="Pfam" id="PF00732"/>
    </source>
</evidence>
<dbReference type="SUPFAM" id="SSF51905">
    <property type="entry name" value="FAD/NAD(P)-binding domain"/>
    <property type="match status" value="1"/>
</dbReference>
<evidence type="ECO:0000313" key="8">
    <source>
        <dbReference type="EMBL" id="TJZ54201.1"/>
    </source>
</evidence>
<evidence type="ECO:0000256" key="2">
    <source>
        <dbReference type="ARBA" id="ARBA00010790"/>
    </source>
</evidence>
<keyword evidence="3" id="KW-0285">Flavoprotein</keyword>
<dbReference type="OrthoDB" id="9798604at2"/>
<evidence type="ECO:0000256" key="5">
    <source>
        <dbReference type="ARBA" id="ARBA00023002"/>
    </source>
</evidence>
<dbReference type="RefSeq" id="WP_136740128.1">
    <property type="nucleotide sequence ID" value="NZ_SUMB01000004.1"/>
</dbReference>
<comment type="similarity">
    <text evidence="2">Belongs to the GMC oxidoreductase family.</text>
</comment>
<dbReference type="GO" id="GO:0016614">
    <property type="term" value="F:oxidoreductase activity, acting on CH-OH group of donors"/>
    <property type="evidence" value="ECO:0007669"/>
    <property type="project" value="InterPro"/>
</dbReference>
<sequence length="661" mass="72001">MTADRYAHNRVRYHAVIVGGGIYGSLVAKRLSENGWKVLILEAGTGSVATWEGYSAAVDDYRAALHKSPNSPYLPNPAAPSPDNTDPSGYFVQQLDGPLYASDYLRTLGGTTLHWEGVVPRMHEGDFLTQTRYGVGKNWPLKVHDKDPSALSPTTLAMLHKYYSEAEFELGVAGDAKALGKSGVMVPKYTYPMKNIPQSYLDRKIAEVLPEKIGYGPHGTASVEPNMVPAPQARNSSPNPDYRKGEGFRPVGAIGIPNYGERCQGNSSCIPICPVQAKYTPLRTQSQFKDDLVTVATRSVVSRVLFHDPLEKSRPRNGRATGVEYKVYEDPRSRAFTTHYAEADIVVLAAHAIENAKLLLASGVDNKHIGRNLMDHPLVYAKALMPDTRGVGGNIGPHRGPPATSFLDGFRDGAWRVGFSPFRAAVSNWGWGGMADAFSHEVRALVDEGYLPHVDEKPKAAKHLSGRALRRKLAGHLPRQFQMELLLEQPANENNTVTISPDFRDNLGNFRPVIKYAFGSDSDYVVDGARHAVAVARELFTRLGAKEYGSKVAPVRKPGDEAVIARFEDGGFHYDIVGARHGAGTHIMGLSADDSVVDEFQRSHNHPNLYAVGCGSMPAIGTSNPTLTGAAMALRSADQIHSDLMDLHNTLSVTLFEKAGQ</sequence>
<accession>A0A4U0NIV0</accession>
<feature type="domain" description="Glucose-methanol-choline oxidoreductase N-terminal" evidence="6">
    <location>
        <begin position="292"/>
        <end position="377"/>
    </location>
</feature>
<dbReference type="Pfam" id="PF13450">
    <property type="entry name" value="NAD_binding_8"/>
    <property type="match status" value="1"/>
</dbReference>